<evidence type="ECO:0000256" key="1">
    <source>
        <dbReference type="ARBA" id="ARBA00004191"/>
    </source>
</evidence>
<reference evidence="8 9" key="1">
    <citation type="journal article" date="2009" name="Nature">
        <title>Evolution of pathogenicity and sexual reproduction in eight Candida genomes.</title>
        <authorList>
            <person name="Butler G."/>
            <person name="Rasmussen M.D."/>
            <person name="Lin M.F."/>
            <person name="Santos M.A."/>
            <person name="Sakthikumar S."/>
            <person name="Munro C.A."/>
            <person name="Rheinbay E."/>
            <person name="Grabherr M."/>
            <person name="Forche A."/>
            <person name="Reedy J.L."/>
            <person name="Agrafioti I."/>
            <person name="Arnaud M.B."/>
            <person name="Bates S."/>
            <person name="Brown A.J."/>
            <person name="Brunke S."/>
            <person name="Costanzo M.C."/>
            <person name="Fitzpatrick D.A."/>
            <person name="de Groot P.W."/>
            <person name="Harris D."/>
            <person name="Hoyer L.L."/>
            <person name="Hube B."/>
            <person name="Klis F.M."/>
            <person name="Kodira C."/>
            <person name="Lennard N."/>
            <person name="Logue M.E."/>
            <person name="Martin R."/>
            <person name="Neiman A.M."/>
            <person name="Nikolaou E."/>
            <person name="Quail M.A."/>
            <person name="Quinn J."/>
            <person name="Santos M.C."/>
            <person name="Schmitzberger F.F."/>
            <person name="Sherlock G."/>
            <person name="Shah P."/>
            <person name="Silverstein K.A."/>
            <person name="Skrzypek M.S."/>
            <person name="Soll D."/>
            <person name="Staggs R."/>
            <person name="Stansfield I."/>
            <person name="Stumpf M.P."/>
            <person name="Sudbery P.E."/>
            <person name="Srikantha T."/>
            <person name="Zeng Q."/>
            <person name="Berman J."/>
            <person name="Berriman M."/>
            <person name="Heitman J."/>
            <person name="Gow N.A."/>
            <person name="Lorenz M.C."/>
            <person name="Birren B.W."/>
            <person name="Kellis M."/>
            <person name="Cuomo C.A."/>
        </authorList>
    </citation>
    <scope>NUCLEOTIDE SEQUENCE [LARGE SCALE GENOMIC DNA]</scope>
    <source>
        <strain evidence="9">ATCC 11503 / BCRC 21390 / CBS 2605 / JCM 1781 / NBRC 1676 / NRRL YB-4239</strain>
    </source>
</reference>
<dbReference type="GO" id="GO:0009277">
    <property type="term" value="C:fungal-type cell wall"/>
    <property type="evidence" value="ECO:0007669"/>
    <property type="project" value="UniProtKB-ARBA"/>
</dbReference>
<evidence type="ECO:0000256" key="4">
    <source>
        <dbReference type="ARBA" id="ARBA00022729"/>
    </source>
</evidence>
<gene>
    <name evidence="8" type="ORF">LELG_05705</name>
</gene>
<keyword evidence="4" id="KW-0732">Signal</keyword>
<keyword evidence="5" id="KW-0325">Glycoprotein</keyword>
<protein>
    <recommendedName>
        <fullName evidence="7">Hyphally-regulated cell wall protein N-terminal domain-containing protein</fullName>
    </recommendedName>
</protein>
<keyword evidence="6" id="KW-0472">Membrane</keyword>
<dbReference type="Pfam" id="PF11765">
    <property type="entry name" value="Hyphal_reg_CWP"/>
    <property type="match status" value="1"/>
</dbReference>
<keyword evidence="6" id="KW-1133">Transmembrane helix</keyword>
<feature type="transmembrane region" description="Helical" evidence="6">
    <location>
        <begin position="6"/>
        <end position="24"/>
    </location>
</feature>
<evidence type="ECO:0000256" key="2">
    <source>
        <dbReference type="ARBA" id="ARBA00022512"/>
    </source>
</evidence>
<keyword evidence="6" id="KW-0812">Transmembrane</keyword>
<dbReference type="AlphaFoldDB" id="A5E7W6"/>
<sequence length="216" mass="23968">MLFINYFILFIFFVTGIVADIIYANKILYGPINMSGKDILVSSTAYLSVIDNANNVFTSIIDVLQGGGVYITNSPSFLTQLLISSSGYNAVISNKGLISFNAARSPTVPNINIQGYNFRNAGEFYVAVDSYNSGKLYLASESWVNSGMLVVYLNTYSLWGPILGKYSITNTGSLCFYNTMYAVSTDIVGSGWYVFMEKIISKADIHIYIYMKMKKK</sequence>
<dbReference type="Proteomes" id="UP000001996">
    <property type="component" value="Unassembled WGS sequence"/>
</dbReference>
<evidence type="ECO:0000259" key="7">
    <source>
        <dbReference type="Pfam" id="PF11765"/>
    </source>
</evidence>
<dbReference type="VEuPathDB" id="FungiDB:LELG_05705"/>
<dbReference type="EMBL" id="CH981534">
    <property type="protein sequence ID" value="EDK47524.1"/>
    <property type="molecule type" value="Genomic_DNA"/>
</dbReference>
<keyword evidence="3" id="KW-0964">Secreted</keyword>
<evidence type="ECO:0000313" key="9">
    <source>
        <dbReference type="Proteomes" id="UP000001996"/>
    </source>
</evidence>
<evidence type="ECO:0000313" key="8">
    <source>
        <dbReference type="EMBL" id="EDK47524.1"/>
    </source>
</evidence>
<dbReference type="HOGENOM" id="CLU_105919_0_0_1"/>
<organism evidence="8 9">
    <name type="scientific">Lodderomyces elongisporus (strain ATCC 11503 / CBS 2605 / JCM 1781 / NBRC 1676 / NRRL YB-4239)</name>
    <name type="common">Yeast</name>
    <name type="synonym">Saccharomyces elongisporus</name>
    <dbReference type="NCBI Taxonomy" id="379508"/>
    <lineage>
        <taxon>Eukaryota</taxon>
        <taxon>Fungi</taxon>
        <taxon>Dikarya</taxon>
        <taxon>Ascomycota</taxon>
        <taxon>Saccharomycotina</taxon>
        <taxon>Pichiomycetes</taxon>
        <taxon>Debaryomycetaceae</taxon>
        <taxon>Candida/Lodderomyces clade</taxon>
        <taxon>Lodderomyces</taxon>
    </lineage>
</organism>
<dbReference type="InterPro" id="IPR021031">
    <property type="entry name" value="Hyphal-reg_cell_wall_N"/>
</dbReference>
<keyword evidence="9" id="KW-1185">Reference proteome</keyword>
<keyword evidence="2" id="KW-0134">Cell wall</keyword>
<evidence type="ECO:0000256" key="3">
    <source>
        <dbReference type="ARBA" id="ARBA00022525"/>
    </source>
</evidence>
<proteinExistence type="predicted"/>
<evidence type="ECO:0000256" key="5">
    <source>
        <dbReference type="ARBA" id="ARBA00023180"/>
    </source>
</evidence>
<accession>A5E7W6</accession>
<name>A5E7W6_LODEL</name>
<feature type="domain" description="Hyphally-regulated cell wall protein N-terminal" evidence="7">
    <location>
        <begin position="11"/>
        <end position="197"/>
    </location>
</feature>
<dbReference type="STRING" id="379508.A5E7W6"/>
<evidence type="ECO:0000256" key="6">
    <source>
        <dbReference type="SAM" id="Phobius"/>
    </source>
</evidence>
<comment type="subcellular location">
    <subcellularLocation>
        <location evidence="1">Secreted</location>
        <location evidence="1">Cell wall</location>
    </subcellularLocation>
</comment>
<dbReference type="InParanoid" id="A5E7W6"/>